<dbReference type="PANTHER" id="PTHR33050:SF7">
    <property type="entry name" value="RIBONUCLEASE H"/>
    <property type="match status" value="1"/>
</dbReference>
<dbReference type="OrthoDB" id="6157623at2759"/>
<dbReference type="EMBL" id="CACVKT020007264">
    <property type="protein sequence ID" value="CAC5406937.1"/>
    <property type="molecule type" value="Genomic_DNA"/>
</dbReference>
<sequence>MDSLTKVLNIVKPGDWAITLDLSDAYLHVPMFPSHCQYLRFYLQNQAFQFKALCFGPTSAPRVFTKIVSVVAAYLRTKNIRLVVYLDDWLIINQQKAHLCLDRAECLNLLVSLGFIVNKEKSKLVPSQKLIYLGALFDLEKWLIFPTQEQIDKLNLAIQKIMKEIQVPALDFLHLLGIMASCIELIPNARLYMRPIQLHLLSFWRPACQEFKTLVPVTQHLKSHLIWWLNSANTLKGRSLQPQQTCITITTDGSKIRLWGCNGQEIFSRGMVCFREQETHKLPGIRSSSAYNQTFSKLSDKKICTDKIRQHNSGPVHQQNKGDQITSVVLQNLGTLDFSNSIQYNPESSSYNGKEKHNCRLSEQEKNSAYRVVTEHSNCTETFSLVGPTSDGFICIGREPSDESVLLVDSTSPSFCLGCPDNILGENVCLRISPNLPDTQDIAIYEAVPVSDSPDSSFVAQETLVPGITSTVDRLLSHSPDTIRPSLSTEVPSLSSGPGVFSLTVGFYQQIFPSRGLF</sequence>
<dbReference type="SUPFAM" id="SSF56672">
    <property type="entry name" value="DNA/RNA polymerases"/>
    <property type="match status" value="1"/>
</dbReference>
<dbReference type="Pfam" id="PF00078">
    <property type="entry name" value="RVT_1"/>
    <property type="match status" value="1"/>
</dbReference>
<keyword evidence="3" id="KW-1185">Reference proteome</keyword>
<reference evidence="2 3" key="1">
    <citation type="submission" date="2020-06" db="EMBL/GenBank/DDBJ databases">
        <authorList>
            <person name="Li R."/>
            <person name="Bekaert M."/>
        </authorList>
    </citation>
    <scope>NUCLEOTIDE SEQUENCE [LARGE SCALE GENOMIC DNA]</scope>
    <source>
        <strain evidence="3">wild</strain>
    </source>
</reference>
<dbReference type="Gene3D" id="3.30.70.270">
    <property type="match status" value="1"/>
</dbReference>
<dbReference type="CDD" id="cd03714">
    <property type="entry name" value="RT_DIRS1"/>
    <property type="match status" value="1"/>
</dbReference>
<evidence type="ECO:0000313" key="3">
    <source>
        <dbReference type="Proteomes" id="UP000507470"/>
    </source>
</evidence>
<organism evidence="2 3">
    <name type="scientific">Mytilus coruscus</name>
    <name type="common">Sea mussel</name>
    <dbReference type="NCBI Taxonomy" id="42192"/>
    <lineage>
        <taxon>Eukaryota</taxon>
        <taxon>Metazoa</taxon>
        <taxon>Spiralia</taxon>
        <taxon>Lophotrochozoa</taxon>
        <taxon>Mollusca</taxon>
        <taxon>Bivalvia</taxon>
        <taxon>Autobranchia</taxon>
        <taxon>Pteriomorphia</taxon>
        <taxon>Mytilida</taxon>
        <taxon>Mytiloidea</taxon>
        <taxon>Mytilidae</taxon>
        <taxon>Mytilinae</taxon>
        <taxon>Mytilus</taxon>
    </lineage>
</organism>
<dbReference type="InterPro" id="IPR052055">
    <property type="entry name" value="Hepadnavirus_pol/RT"/>
</dbReference>
<dbReference type="Proteomes" id="UP000507470">
    <property type="component" value="Unassembled WGS sequence"/>
</dbReference>
<dbReference type="PROSITE" id="PS50878">
    <property type="entry name" value="RT_POL"/>
    <property type="match status" value="1"/>
</dbReference>
<name>A0A6J8DGY8_MYTCO</name>
<dbReference type="InterPro" id="IPR043502">
    <property type="entry name" value="DNA/RNA_pol_sf"/>
</dbReference>
<gene>
    <name evidence="2" type="ORF">MCOR_40453</name>
</gene>
<accession>A0A6J8DGY8</accession>
<evidence type="ECO:0000259" key="1">
    <source>
        <dbReference type="PROSITE" id="PS50878"/>
    </source>
</evidence>
<dbReference type="PANTHER" id="PTHR33050">
    <property type="entry name" value="REVERSE TRANSCRIPTASE DOMAIN-CONTAINING PROTEIN"/>
    <property type="match status" value="1"/>
</dbReference>
<dbReference type="InterPro" id="IPR043128">
    <property type="entry name" value="Rev_trsase/Diguanyl_cyclase"/>
</dbReference>
<proteinExistence type="predicted"/>
<protein>
    <recommendedName>
        <fullName evidence="1">Reverse transcriptase domain-containing protein</fullName>
    </recommendedName>
</protein>
<evidence type="ECO:0000313" key="2">
    <source>
        <dbReference type="EMBL" id="CAC5406937.1"/>
    </source>
</evidence>
<dbReference type="InterPro" id="IPR000477">
    <property type="entry name" value="RT_dom"/>
</dbReference>
<dbReference type="AlphaFoldDB" id="A0A6J8DGY8"/>
<feature type="domain" description="Reverse transcriptase" evidence="1">
    <location>
        <begin position="1"/>
        <end position="137"/>
    </location>
</feature>